<dbReference type="InterPro" id="IPR036179">
    <property type="entry name" value="Ig-like_dom_sf"/>
</dbReference>
<dbReference type="Proteomes" id="UP000504630">
    <property type="component" value="Unplaced"/>
</dbReference>
<keyword evidence="3" id="KW-0472">Membrane</keyword>
<dbReference type="PROSITE" id="PS50835">
    <property type="entry name" value="IG_LIKE"/>
    <property type="match status" value="5"/>
</dbReference>
<feature type="region of interest" description="Disordered" evidence="2">
    <location>
        <begin position="597"/>
        <end position="625"/>
    </location>
</feature>
<dbReference type="InterPro" id="IPR003599">
    <property type="entry name" value="Ig_sub"/>
</dbReference>
<dbReference type="GeneID" id="115005472"/>
<gene>
    <name evidence="7" type="primary">LOC115005472</name>
</gene>
<evidence type="ECO:0000313" key="7">
    <source>
        <dbReference type="RefSeq" id="XP_029283157.1"/>
    </source>
</evidence>
<feature type="domain" description="Ig-like" evidence="5">
    <location>
        <begin position="284"/>
        <end position="355"/>
    </location>
</feature>
<protein>
    <submittedName>
        <fullName evidence="7">Carcinoembryonic antigen-related cell adhesion molecule 20-like</fullName>
    </submittedName>
</protein>
<evidence type="ECO:0000256" key="2">
    <source>
        <dbReference type="SAM" id="MobiDB-lite"/>
    </source>
</evidence>
<dbReference type="KEGG" id="cgob:115005472"/>
<feature type="zinc finger region" description="C3H1-type" evidence="1">
    <location>
        <begin position="678"/>
        <end position="700"/>
    </location>
</feature>
<dbReference type="PANTHER" id="PTHR46013:SF4">
    <property type="entry name" value="B-CELL RECEPTOR CD22-RELATED"/>
    <property type="match status" value="1"/>
</dbReference>
<dbReference type="Gene3D" id="2.60.40.10">
    <property type="entry name" value="Immunoglobulins"/>
    <property type="match status" value="4"/>
</dbReference>
<dbReference type="FunCoup" id="A0A6J2PDD9">
    <property type="interactions" value="709"/>
</dbReference>
<feature type="domain" description="Ig-like" evidence="5">
    <location>
        <begin position="6"/>
        <end position="79"/>
    </location>
</feature>
<evidence type="ECO:0000259" key="4">
    <source>
        <dbReference type="PROSITE" id="PS50103"/>
    </source>
</evidence>
<dbReference type="PROSITE" id="PS50103">
    <property type="entry name" value="ZF_C3H1"/>
    <property type="match status" value="1"/>
</dbReference>
<feature type="domain" description="Ig-like" evidence="5">
    <location>
        <begin position="456"/>
        <end position="534"/>
    </location>
</feature>
<feature type="domain" description="C3H1-type" evidence="4">
    <location>
        <begin position="678"/>
        <end position="700"/>
    </location>
</feature>
<dbReference type="AlphaFoldDB" id="A0A6J2PDD9"/>
<dbReference type="InterPro" id="IPR013783">
    <property type="entry name" value="Ig-like_fold"/>
</dbReference>
<dbReference type="SUPFAM" id="SSF48726">
    <property type="entry name" value="Immunoglobulin"/>
    <property type="match status" value="5"/>
</dbReference>
<keyword evidence="3" id="KW-1133">Transmembrane helix</keyword>
<dbReference type="InParanoid" id="A0A6J2PDD9"/>
<dbReference type="SMART" id="SM00409">
    <property type="entry name" value="IG"/>
    <property type="match status" value="4"/>
</dbReference>
<dbReference type="InterPro" id="IPR000571">
    <property type="entry name" value="Znf_CCCH"/>
</dbReference>
<accession>A0A6J2PDD9</accession>
<reference evidence="7" key="1">
    <citation type="submission" date="2025-08" db="UniProtKB">
        <authorList>
            <consortium name="RefSeq"/>
        </authorList>
    </citation>
    <scope>IDENTIFICATION</scope>
</reference>
<dbReference type="PANTHER" id="PTHR46013">
    <property type="entry name" value="VASCULAR CELL ADHESION MOLECULE 1"/>
    <property type="match status" value="1"/>
</dbReference>
<keyword evidence="1" id="KW-0479">Metal-binding</keyword>
<keyword evidence="1" id="KW-0862">Zinc</keyword>
<feature type="domain" description="Ig-like" evidence="5">
    <location>
        <begin position="88"/>
        <end position="185"/>
    </location>
</feature>
<evidence type="ECO:0000256" key="3">
    <source>
        <dbReference type="SAM" id="Phobius"/>
    </source>
</evidence>
<feature type="transmembrane region" description="Helical" evidence="3">
    <location>
        <begin position="539"/>
        <end position="564"/>
    </location>
</feature>
<dbReference type="GO" id="GO:0008270">
    <property type="term" value="F:zinc ion binding"/>
    <property type="evidence" value="ECO:0007669"/>
    <property type="project" value="UniProtKB-KW"/>
</dbReference>
<name>A0A6J2PDD9_COTGO</name>
<evidence type="ECO:0000256" key="1">
    <source>
        <dbReference type="PROSITE-ProRule" id="PRU00723"/>
    </source>
</evidence>
<dbReference type="CDD" id="cd00096">
    <property type="entry name" value="Ig"/>
    <property type="match status" value="2"/>
</dbReference>
<dbReference type="Pfam" id="PF13895">
    <property type="entry name" value="Ig_2"/>
    <property type="match status" value="3"/>
</dbReference>
<proteinExistence type="predicted"/>
<feature type="domain" description="Ig-like" evidence="5">
    <location>
        <begin position="369"/>
        <end position="446"/>
    </location>
</feature>
<organism evidence="6 7">
    <name type="scientific">Cottoperca gobio</name>
    <name type="common">Frogmouth</name>
    <name type="synonym">Aphritis gobio</name>
    <dbReference type="NCBI Taxonomy" id="56716"/>
    <lineage>
        <taxon>Eukaryota</taxon>
        <taxon>Metazoa</taxon>
        <taxon>Chordata</taxon>
        <taxon>Craniata</taxon>
        <taxon>Vertebrata</taxon>
        <taxon>Euteleostomi</taxon>
        <taxon>Actinopterygii</taxon>
        <taxon>Neopterygii</taxon>
        <taxon>Teleostei</taxon>
        <taxon>Neoteleostei</taxon>
        <taxon>Acanthomorphata</taxon>
        <taxon>Eupercaria</taxon>
        <taxon>Perciformes</taxon>
        <taxon>Notothenioidei</taxon>
        <taxon>Bovichtidae</taxon>
        <taxon>Cottoperca</taxon>
    </lineage>
</organism>
<dbReference type="SMART" id="SM00408">
    <property type="entry name" value="IGc2"/>
    <property type="match status" value="3"/>
</dbReference>
<evidence type="ECO:0000313" key="6">
    <source>
        <dbReference type="Proteomes" id="UP000504630"/>
    </source>
</evidence>
<sequence length="711" mass="79105">MQDEGPVDLSTDSEYADPDVQVQVSRLFSPWAELQCHSTCHLPDRPSYLWYKNGQNLQEETSSSYSDYVDAADSFSCAVKGHEGFPAPSVCVYGQSCHRVTYTDRSICAPSGSSVDISCTYYSVGSVTSKFWFSPERSHQWGDPNKPQDLSEDSQYTGRVQVLPAERGRSTLRISDLRATDSAQYHFRYKTRGFEWRSSLPGTTLTVTDADVQVQVIWSPSGPKLLCHSSCLLTGRSSFVWYKNETMIQEETSASYGQDVHAADSYSCAYQSYRSAAVYAPRLPSVSLSPSGDIMKNDSVTLSCSSDANPAAKYTWYKGEQLFIEKQQLIFSSIQSSHSDQYYCEAENELGRRTSQYVFINVKYGPKLPSVSVSPSAEIEEGSSVTLSCSSDANPAATYTWYKGKQQLLQGTEGSYHFTSISSEDRGIYYCKSENQHGHIMSSSLSVDVQYGPKLPSVSVSPSAEIEEGSSVTLSCSSDANPAANYTWYKEDEDSPKESGQNFTITDFRSEHSGNYYCVAQNSRGRRDSTLHLTVGAGAWTSAATGSITAVLLAFTFLAVVLWIRRRKSITQQSAKRPDTREQLNLDQVQDDLHYSSIRFPSEPGRGSLLQRRSSSDPQTGAELGSSKLVMRYPDRWVQRTLPPPQRTNTSLGSNVAGTQQSLFAPGSRRCVPIDGDECFYWRTTGCFYGDKCRFKHIPDEQGRDKKTWQP</sequence>
<dbReference type="RefSeq" id="XP_029283157.1">
    <property type="nucleotide sequence ID" value="XM_029427297.1"/>
</dbReference>
<keyword evidence="6" id="KW-1185">Reference proteome</keyword>
<keyword evidence="1" id="KW-0863">Zinc-finger</keyword>
<dbReference type="InterPro" id="IPR007110">
    <property type="entry name" value="Ig-like_dom"/>
</dbReference>
<keyword evidence="3" id="KW-0812">Transmembrane</keyword>
<evidence type="ECO:0000259" key="5">
    <source>
        <dbReference type="PROSITE" id="PS50835"/>
    </source>
</evidence>
<dbReference type="InterPro" id="IPR003598">
    <property type="entry name" value="Ig_sub2"/>
</dbReference>
<dbReference type="OrthoDB" id="10039395at2759"/>